<keyword evidence="1" id="KW-0813">Transport</keyword>
<evidence type="ECO:0000256" key="4">
    <source>
        <dbReference type="ARBA" id="ARBA00022840"/>
    </source>
</evidence>
<keyword evidence="4" id="KW-0067">ATP-binding</keyword>
<name>A0ABM7XFN9_9BACT</name>
<dbReference type="PANTHER" id="PTHR43423:SF1">
    <property type="entry name" value="ABC TRANSPORTER I FAMILY MEMBER 17"/>
    <property type="match status" value="1"/>
</dbReference>
<keyword evidence="7" id="KW-1185">Reference proteome</keyword>
<evidence type="ECO:0000256" key="1">
    <source>
        <dbReference type="ARBA" id="ARBA00022448"/>
    </source>
</evidence>
<dbReference type="SMART" id="SM00382">
    <property type="entry name" value="AAA"/>
    <property type="match status" value="1"/>
</dbReference>
<dbReference type="PROSITE" id="PS00211">
    <property type="entry name" value="ABC_TRANSPORTER_1"/>
    <property type="match status" value="1"/>
</dbReference>
<dbReference type="InterPro" id="IPR005670">
    <property type="entry name" value="PstB-like"/>
</dbReference>
<keyword evidence="2" id="KW-0592">Phosphate transport</keyword>
<dbReference type="SUPFAM" id="SSF52540">
    <property type="entry name" value="P-loop containing nucleoside triphosphate hydrolases"/>
    <property type="match status" value="1"/>
</dbReference>
<dbReference type="EMBL" id="AP025592">
    <property type="protein sequence ID" value="BDG10723.1"/>
    <property type="molecule type" value="Genomic_DNA"/>
</dbReference>
<dbReference type="InterPro" id="IPR003593">
    <property type="entry name" value="AAA+_ATPase"/>
</dbReference>
<organism evidence="6 7">
    <name type="scientific">Anaeromyxobacter paludicola</name>
    <dbReference type="NCBI Taxonomy" id="2918171"/>
    <lineage>
        <taxon>Bacteria</taxon>
        <taxon>Pseudomonadati</taxon>
        <taxon>Myxococcota</taxon>
        <taxon>Myxococcia</taxon>
        <taxon>Myxococcales</taxon>
        <taxon>Cystobacterineae</taxon>
        <taxon>Anaeromyxobacteraceae</taxon>
        <taxon>Anaeromyxobacter</taxon>
    </lineage>
</organism>
<evidence type="ECO:0000259" key="5">
    <source>
        <dbReference type="PROSITE" id="PS50893"/>
    </source>
</evidence>
<evidence type="ECO:0000256" key="3">
    <source>
        <dbReference type="ARBA" id="ARBA00022741"/>
    </source>
</evidence>
<dbReference type="InterPro" id="IPR003439">
    <property type="entry name" value="ABC_transporter-like_ATP-bd"/>
</dbReference>
<dbReference type="PROSITE" id="PS50893">
    <property type="entry name" value="ABC_TRANSPORTER_2"/>
    <property type="match status" value="1"/>
</dbReference>
<sequence>MSPNAPSVLRTEHLSRAVDGRALVDGVSVEVREGEVLAVVGPSGAGKSTFLRLLNRLDEPTGGTVYLDGQDYRSLPPRELRRRVGMVMQTASLFPGTVADNVRFGPRQRGVELPEAEVEALLRQVGLPGFAGRDASRLSGGEAQRVAIARAVANEPAVLLLDEPTSALDEASKREIERLVAGVVEARGLTCVVITHDLAQAARVAGRVLVLEAGRVRRLGPVEEVLRAESTGP</sequence>
<evidence type="ECO:0000313" key="6">
    <source>
        <dbReference type="EMBL" id="BDG10723.1"/>
    </source>
</evidence>
<protein>
    <submittedName>
        <fullName evidence="6">Choline transporter</fullName>
    </submittedName>
</protein>
<accession>A0ABM7XFN9</accession>
<feature type="domain" description="ABC transporter" evidence="5">
    <location>
        <begin position="9"/>
        <end position="233"/>
    </location>
</feature>
<dbReference type="Pfam" id="PF00005">
    <property type="entry name" value="ABC_tran"/>
    <property type="match status" value="1"/>
</dbReference>
<dbReference type="InterPro" id="IPR027417">
    <property type="entry name" value="P-loop_NTPase"/>
</dbReference>
<reference evidence="7" key="1">
    <citation type="journal article" date="2022" name="Int. J. Syst. Evol. Microbiol.">
        <title>Anaeromyxobacter oryzae sp. nov., Anaeromyxobacter diazotrophicus sp. nov. and Anaeromyxobacter paludicola sp. nov., isolated from paddy soils.</title>
        <authorList>
            <person name="Itoh H."/>
            <person name="Xu Z."/>
            <person name="Mise K."/>
            <person name="Masuda Y."/>
            <person name="Ushijima N."/>
            <person name="Hayakawa C."/>
            <person name="Shiratori Y."/>
            <person name="Senoo K."/>
        </authorList>
    </citation>
    <scope>NUCLEOTIDE SEQUENCE [LARGE SCALE GENOMIC DNA]</scope>
    <source>
        <strain evidence="7">Red630</strain>
    </source>
</reference>
<gene>
    <name evidence="6" type="primary">proV</name>
    <name evidence="6" type="ORF">AMPC_38360</name>
</gene>
<evidence type="ECO:0000256" key="2">
    <source>
        <dbReference type="ARBA" id="ARBA00022592"/>
    </source>
</evidence>
<dbReference type="Proteomes" id="UP001162734">
    <property type="component" value="Chromosome"/>
</dbReference>
<dbReference type="CDD" id="cd03260">
    <property type="entry name" value="ABC_PstB_phosphate_transporter"/>
    <property type="match status" value="1"/>
</dbReference>
<dbReference type="RefSeq" id="WP_248343248.1">
    <property type="nucleotide sequence ID" value="NZ_AP025592.1"/>
</dbReference>
<dbReference type="Gene3D" id="3.40.50.300">
    <property type="entry name" value="P-loop containing nucleotide triphosphate hydrolases"/>
    <property type="match status" value="1"/>
</dbReference>
<proteinExistence type="predicted"/>
<evidence type="ECO:0000313" key="7">
    <source>
        <dbReference type="Proteomes" id="UP001162734"/>
    </source>
</evidence>
<keyword evidence="3" id="KW-0547">Nucleotide-binding</keyword>
<dbReference type="InterPro" id="IPR017871">
    <property type="entry name" value="ABC_transporter-like_CS"/>
</dbReference>
<dbReference type="PANTHER" id="PTHR43423">
    <property type="entry name" value="ABC TRANSPORTER I FAMILY MEMBER 17"/>
    <property type="match status" value="1"/>
</dbReference>